<evidence type="ECO:0000313" key="3">
    <source>
        <dbReference type="Proteomes" id="UP000182658"/>
    </source>
</evidence>
<feature type="compositionally biased region" description="Polar residues" evidence="1">
    <location>
        <begin position="1"/>
        <end position="13"/>
    </location>
</feature>
<feature type="compositionally biased region" description="Low complexity" evidence="1">
    <location>
        <begin position="44"/>
        <end position="65"/>
    </location>
</feature>
<organism evidence="2 3">
    <name type="scientific">Coniochaeta ligniaria NRRL 30616</name>
    <dbReference type="NCBI Taxonomy" id="1408157"/>
    <lineage>
        <taxon>Eukaryota</taxon>
        <taxon>Fungi</taxon>
        <taxon>Dikarya</taxon>
        <taxon>Ascomycota</taxon>
        <taxon>Pezizomycotina</taxon>
        <taxon>Sordariomycetes</taxon>
        <taxon>Sordariomycetidae</taxon>
        <taxon>Coniochaetales</taxon>
        <taxon>Coniochaetaceae</taxon>
        <taxon>Coniochaeta</taxon>
    </lineage>
</organism>
<dbReference type="OrthoDB" id="2590867at2759"/>
<gene>
    <name evidence="2" type="ORF">CONLIGDRAFT_638063</name>
</gene>
<dbReference type="PANTHER" id="PTHR39606:SF1">
    <property type="entry name" value="CELL SURFACE PROTEIN"/>
    <property type="match status" value="1"/>
</dbReference>
<feature type="region of interest" description="Disordered" evidence="1">
    <location>
        <begin position="1"/>
        <end position="93"/>
    </location>
</feature>
<dbReference type="AlphaFoldDB" id="A0A1J7I5K9"/>
<evidence type="ECO:0000256" key="1">
    <source>
        <dbReference type="SAM" id="MobiDB-lite"/>
    </source>
</evidence>
<dbReference type="EMBL" id="KV875110">
    <property type="protein sequence ID" value="OIW22814.1"/>
    <property type="molecule type" value="Genomic_DNA"/>
</dbReference>
<sequence length="161" mass="16370">MASNYNQTGTTGYNDPEGTHGPHSSRVANAVDPRVDSDRDHRGAPGAAAPGVGSTGYGTSTTTAGTGTGFAGTHGTHTTDTSTAGVTGRENTGERAARGIKGVFAQGHGIGESLRGNINSAIDSLTGDKAKQAHDEEVARGGFREVANKEFEKKGTTDKAL</sequence>
<dbReference type="Proteomes" id="UP000182658">
    <property type="component" value="Unassembled WGS sequence"/>
</dbReference>
<protein>
    <recommendedName>
        <fullName evidence="4">CsbD-like domain-containing protein</fullName>
    </recommendedName>
</protein>
<dbReference type="PANTHER" id="PTHR39606">
    <property type="entry name" value="SURFACE PROTEIN, PUTATIVE-RELATED"/>
    <property type="match status" value="1"/>
</dbReference>
<proteinExistence type="predicted"/>
<reference evidence="2 3" key="1">
    <citation type="submission" date="2016-10" db="EMBL/GenBank/DDBJ databases">
        <title>Draft genome sequence of Coniochaeta ligniaria NRRL30616, a lignocellulolytic fungus for bioabatement of inhibitors in plant biomass hydrolysates.</title>
        <authorList>
            <consortium name="DOE Joint Genome Institute"/>
            <person name="Jimenez D.J."/>
            <person name="Hector R.E."/>
            <person name="Riley R."/>
            <person name="Sun H."/>
            <person name="Grigoriev I.V."/>
            <person name="Van Elsas J.D."/>
            <person name="Nichols N.N."/>
        </authorList>
    </citation>
    <scope>NUCLEOTIDE SEQUENCE [LARGE SCALE GENOMIC DNA]</scope>
    <source>
        <strain evidence="2 3">NRRL 30616</strain>
    </source>
</reference>
<evidence type="ECO:0008006" key="4">
    <source>
        <dbReference type="Google" id="ProtNLM"/>
    </source>
</evidence>
<accession>A0A1J7I5K9</accession>
<name>A0A1J7I5K9_9PEZI</name>
<feature type="compositionally biased region" description="Low complexity" evidence="1">
    <location>
        <begin position="73"/>
        <end position="88"/>
    </location>
</feature>
<evidence type="ECO:0000313" key="2">
    <source>
        <dbReference type="EMBL" id="OIW22814.1"/>
    </source>
</evidence>
<feature type="compositionally biased region" description="Basic and acidic residues" evidence="1">
    <location>
        <begin position="33"/>
        <end position="43"/>
    </location>
</feature>
<dbReference type="STRING" id="1408157.A0A1J7I5K9"/>
<dbReference type="InParanoid" id="A0A1J7I5K9"/>
<keyword evidence="3" id="KW-1185">Reference proteome</keyword>